<dbReference type="OrthoDB" id="6399948at2"/>
<organism evidence="1 2">
    <name type="scientific">Rubrivivax rivuli</name>
    <dbReference type="NCBI Taxonomy" id="1862385"/>
    <lineage>
        <taxon>Bacteria</taxon>
        <taxon>Pseudomonadati</taxon>
        <taxon>Pseudomonadota</taxon>
        <taxon>Betaproteobacteria</taxon>
        <taxon>Burkholderiales</taxon>
        <taxon>Sphaerotilaceae</taxon>
        <taxon>Rubrivivax</taxon>
    </lineage>
</organism>
<dbReference type="Proteomes" id="UP000285575">
    <property type="component" value="Unassembled WGS sequence"/>
</dbReference>
<dbReference type="EMBL" id="SACR01000003">
    <property type="protein sequence ID" value="RVU45943.1"/>
    <property type="molecule type" value="Genomic_DNA"/>
</dbReference>
<dbReference type="Gene3D" id="1.25.40.10">
    <property type="entry name" value="Tetratricopeptide repeat domain"/>
    <property type="match status" value="1"/>
</dbReference>
<sequence length="338" mass="37787">MPAQFRNIDADTCSFSFPDELFDGLVAELDGLLDPKEQGALTSAGYTKSLQKLIAEEPDFTDAHAHLAYAWIEQGKPKKALDASLAGLAAANRLIPEGFAGQLPWGLLENRPYLRTLHGALLASVRLGRHKDAAAFAERMLSLNPADNQGVRYLYGSELLRAGRIEAAQVAMEPEAANYPPYQYELGLLHLMNRQWVSAATALRRAFLANPYIAEALCGTIEPQPLAIWHSSNFEEPATAHSYVNAYGALWEQRISFLAFLRWLFNSSQVLQERAAVLACREALQWEREFRERSILVDRMHALEAAVDDTISTALVVRKLDRQGREVWPWMPEQPDIG</sequence>
<dbReference type="RefSeq" id="WP_128228315.1">
    <property type="nucleotide sequence ID" value="NZ_SACR01000003.1"/>
</dbReference>
<name>A0A437RGQ0_9BURK</name>
<protein>
    <submittedName>
        <fullName evidence="1">Tetratricopeptide repeat protein</fullName>
    </submittedName>
</protein>
<keyword evidence="2" id="KW-1185">Reference proteome</keyword>
<reference evidence="1 2" key="1">
    <citation type="submission" date="2019-01" db="EMBL/GenBank/DDBJ databases">
        <authorList>
            <person name="Chen W.-M."/>
        </authorList>
    </citation>
    <scope>NUCLEOTIDE SEQUENCE [LARGE SCALE GENOMIC DNA]</scope>
    <source>
        <strain evidence="1 2">KYPY4</strain>
    </source>
</reference>
<accession>A0A437RGQ0</accession>
<dbReference type="InterPro" id="IPR011990">
    <property type="entry name" value="TPR-like_helical_dom_sf"/>
</dbReference>
<dbReference type="AlphaFoldDB" id="A0A437RGQ0"/>
<evidence type="ECO:0000313" key="1">
    <source>
        <dbReference type="EMBL" id="RVU45943.1"/>
    </source>
</evidence>
<comment type="caution">
    <text evidence="1">The sequence shown here is derived from an EMBL/GenBank/DDBJ whole genome shotgun (WGS) entry which is preliminary data.</text>
</comment>
<gene>
    <name evidence="1" type="ORF">EOE66_08675</name>
</gene>
<proteinExistence type="predicted"/>
<evidence type="ECO:0000313" key="2">
    <source>
        <dbReference type="Proteomes" id="UP000285575"/>
    </source>
</evidence>
<dbReference type="SUPFAM" id="SSF48452">
    <property type="entry name" value="TPR-like"/>
    <property type="match status" value="1"/>
</dbReference>